<dbReference type="RefSeq" id="WP_165258274.1">
    <property type="nucleotide sequence ID" value="NZ_JAAKGT010000003.1"/>
</dbReference>
<gene>
    <name evidence="2" type="ORF">G5B46_09965</name>
</gene>
<reference evidence="2" key="1">
    <citation type="submission" date="2020-02" db="EMBL/GenBank/DDBJ databases">
        <authorList>
            <person name="Gao J."/>
            <person name="Sun J."/>
        </authorList>
    </citation>
    <scope>NUCLEOTIDE SEQUENCE</scope>
    <source>
        <strain evidence="2">602-2</strain>
    </source>
</reference>
<dbReference type="AlphaFoldDB" id="A0A6G4QWC5"/>
<feature type="signal peptide" evidence="1">
    <location>
        <begin position="1"/>
        <end position="23"/>
    </location>
</feature>
<keyword evidence="1" id="KW-0732">Signal</keyword>
<comment type="caution">
    <text evidence="2">The sequence shown here is derived from an EMBL/GenBank/DDBJ whole genome shotgun (WGS) entry which is preliminary data.</text>
</comment>
<protein>
    <submittedName>
        <fullName evidence="2">Uncharacterized protein</fullName>
    </submittedName>
</protein>
<evidence type="ECO:0000256" key="1">
    <source>
        <dbReference type="SAM" id="SignalP"/>
    </source>
</evidence>
<sequence>MSKKSIVAAVVGLLVVAPGLAHAAKPIRVFTQLGKDLPGQMADETVCTDYAKGVPTPGLPPPVVTGGGVAASAGAALATGFLAGLEEAKARRASYERCMRARGYTKVSLTAEEEAALKAAKKQPEREAWFAALLARPDLAQRIEAARADILDLPPVPDAKIGAAGLVFDLSQAKAAEGAVGEGGALATLPASHLATARLTTEYPVSNMLGINKRGEAGAVFHAVARGPYVAQWCGPFVNGSVQGKVTQMGCVETAGDGFKVINVGGESWLAGDLFVGGFPVDDGPRLEASAEDLIGPVTVAIKLDKITKKGVRLSAVGERDGKAVRVWVGGGNFDAEGRLVVPLWTHRLTITRQDQAIAAVLSADGDGRDWYGTAAP</sequence>
<organism evidence="2">
    <name type="scientific">Caulobacter sp. 602-2</name>
    <dbReference type="NCBI Taxonomy" id="2710887"/>
    <lineage>
        <taxon>Bacteria</taxon>
        <taxon>Pseudomonadati</taxon>
        <taxon>Pseudomonadota</taxon>
        <taxon>Alphaproteobacteria</taxon>
        <taxon>Caulobacterales</taxon>
        <taxon>Caulobacteraceae</taxon>
        <taxon>Caulobacter</taxon>
    </lineage>
</organism>
<dbReference type="EMBL" id="JAAKGT010000003">
    <property type="protein sequence ID" value="NGM49930.1"/>
    <property type="molecule type" value="Genomic_DNA"/>
</dbReference>
<evidence type="ECO:0000313" key="2">
    <source>
        <dbReference type="EMBL" id="NGM49930.1"/>
    </source>
</evidence>
<proteinExistence type="predicted"/>
<name>A0A6G4QWC5_9CAUL</name>
<accession>A0A6G4QWC5</accession>
<feature type="chain" id="PRO_5026127069" evidence="1">
    <location>
        <begin position="24"/>
        <end position="377"/>
    </location>
</feature>